<evidence type="ECO:0000313" key="12">
    <source>
        <dbReference type="EMBL" id="CAH8363913.1"/>
    </source>
</evidence>
<dbReference type="Gene3D" id="1.10.10.60">
    <property type="entry name" value="Homeodomain-like"/>
    <property type="match status" value="1"/>
</dbReference>
<feature type="region of interest" description="Disordered" evidence="10">
    <location>
        <begin position="140"/>
        <end position="167"/>
    </location>
</feature>
<evidence type="ECO:0000259" key="11">
    <source>
        <dbReference type="PROSITE" id="PS51523"/>
    </source>
</evidence>
<dbReference type="PANTHER" id="PTHR31948">
    <property type="entry name" value="ZINC-FINGER HOMEODOMAIN PROTEIN 2"/>
    <property type="match status" value="1"/>
</dbReference>
<evidence type="ECO:0000256" key="3">
    <source>
        <dbReference type="ARBA" id="ARBA00022771"/>
    </source>
</evidence>
<dbReference type="EMBL" id="CAKOAT010375153">
    <property type="protein sequence ID" value="CAH8363913.1"/>
    <property type="molecule type" value="Genomic_DNA"/>
</dbReference>
<evidence type="ECO:0000256" key="1">
    <source>
        <dbReference type="ARBA" id="ARBA00004123"/>
    </source>
</evidence>
<protein>
    <recommendedName>
        <fullName evidence="11">ZF-HD dimerization-type domain-containing protein</fullName>
    </recommendedName>
</protein>
<dbReference type="InterPro" id="IPR006455">
    <property type="entry name" value="Homeodomain_ZF_HD"/>
</dbReference>
<dbReference type="InterPro" id="IPR009057">
    <property type="entry name" value="Homeodomain-like_sf"/>
</dbReference>
<reference evidence="12 13" key="1">
    <citation type="submission" date="2022-03" db="EMBL/GenBank/DDBJ databases">
        <authorList>
            <person name="Macdonald S."/>
            <person name="Ahmed S."/>
            <person name="Newling K."/>
        </authorList>
    </citation>
    <scope>NUCLEOTIDE SEQUENCE [LARGE SCALE GENOMIC DNA]</scope>
</reference>
<dbReference type="PANTHER" id="PTHR31948:SF145">
    <property type="entry name" value="ZINC-FINGER HOMEODOMAIN PROTEIN 11"/>
    <property type="match status" value="1"/>
</dbReference>
<comment type="subcellular location">
    <subcellularLocation>
        <location evidence="1">Nucleus</location>
    </subcellularLocation>
</comment>
<dbReference type="Pfam" id="PF04770">
    <property type="entry name" value="ZF-HD_dimer"/>
    <property type="match status" value="1"/>
</dbReference>
<comment type="caution">
    <text evidence="12">The sequence shown here is derived from an EMBL/GenBank/DDBJ whole genome shotgun (WGS) entry which is preliminary data.</text>
</comment>
<evidence type="ECO:0000256" key="10">
    <source>
        <dbReference type="SAM" id="MobiDB-lite"/>
    </source>
</evidence>
<evidence type="ECO:0000313" key="13">
    <source>
        <dbReference type="Proteomes" id="UP001642260"/>
    </source>
</evidence>
<evidence type="ECO:0000256" key="2">
    <source>
        <dbReference type="ARBA" id="ARBA00022723"/>
    </source>
</evidence>
<dbReference type="GO" id="GO:0003677">
    <property type="term" value="F:DNA binding"/>
    <property type="evidence" value="ECO:0007669"/>
    <property type="project" value="UniProtKB-KW"/>
</dbReference>
<keyword evidence="7" id="KW-0371">Homeobox</keyword>
<sequence length="257" mass="27923">MDLSSKHKQTLLPNSPVAGTLTLAEEMGVCYKECLKNHAANLGGHALDGCGEFMPTPTATPTDPSSLRCAACGCHRNFHRRDPSDHLNFLPSHPTSSPSGTESPPSQSLHHVASPVPCSYYTSAPHHMLLSLSSGFPGPLDQDPTAVRSEHNSKGGMRKRTRTKFTPEQKTKMRGFAEKAGWKINGCDEKLVREFCSENGIERGVLKVWMHNNKYSLLNGKNREILSVEDHPRLCLNTQSCNNGGEDGDNVGGSSSS</sequence>
<feature type="region of interest" description="Disordered" evidence="10">
    <location>
        <begin position="238"/>
        <end position="257"/>
    </location>
</feature>
<proteinExistence type="predicted"/>
<evidence type="ECO:0000256" key="7">
    <source>
        <dbReference type="ARBA" id="ARBA00023155"/>
    </source>
</evidence>
<accession>A0ABC8L2V4</accession>
<organism evidence="12 13">
    <name type="scientific">Eruca vesicaria subsp. sativa</name>
    <name type="common">Garden rocket</name>
    <name type="synonym">Eruca sativa</name>
    <dbReference type="NCBI Taxonomy" id="29727"/>
    <lineage>
        <taxon>Eukaryota</taxon>
        <taxon>Viridiplantae</taxon>
        <taxon>Streptophyta</taxon>
        <taxon>Embryophyta</taxon>
        <taxon>Tracheophyta</taxon>
        <taxon>Spermatophyta</taxon>
        <taxon>Magnoliopsida</taxon>
        <taxon>eudicotyledons</taxon>
        <taxon>Gunneridae</taxon>
        <taxon>Pentapetalae</taxon>
        <taxon>rosids</taxon>
        <taxon>malvids</taxon>
        <taxon>Brassicales</taxon>
        <taxon>Brassicaceae</taxon>
        <taxon>Brassiceae</taxon>
        <taxon>Eruca</taxon>
    </lineage>
</organism>
<dbReference type="NCBIfam" id="TIGR01566">
    <property type="entry name" value="ZF_HD_prot_N"/>
    <property type="match status" value="1"/>
</dbReference>
<evidence type="ECO:0000256" key="9">
    <source>
        <dbReference type="ARBA" id="ARBA00023242"/>
    </source>
</evidence>
<dbReference type="FunFam" id="1.10.10.60:FF:000257">
    <property type="entry name" value="Zinc-finger homeodomain protein 2"/>
    <property type="match status" value="1"/>
</dbReference>
<dbReference type="PROSITE" id="PS51523">
    <property type="entry name" value="ZF_HD_DIMER"/>
    <property type="match status" value="1"/>
</dbReference>
<feature type="compositionally biased region" description="Low complexity" evidence="10">
    <location>
        <begin position="91"/>
        <end position="108"/>
    </location>
</feature>
<dbReference type="SUPFAM" id="SSF46689">
    <property type="entry name" value="Homeodomain-like"/>
    <property type="match status" value="1"/>
</dbReference>
<dbReference type="NCBIfam" id="TIGR01565">
    <property type="entry name" value="homeo_ZF_HD"/>
    <property type="match status" value="1"/>
</dbReference>
<dbReference type="GO" id="GO:0008270">
    <property type="term" value="F:zinc ion binding"/>
    <property type="evidence" value="ECO:0007669"/>
    <property type="project" value="UniProtKB-KW"/>
</dbReference>
<keyword evidence="4" id="KW-0862">Zinc</keyword>
<keyword evidence="5" id="KW-0805">Transcription regulation</keyword>
<keyword evidence="3" id="KW-0863">Zinc-finger</keyword>
<keyword evidence="8" id="KW-0804">Transcription</keyword>
<keyword evidence="2" id="KW-0479">Metal-binding</keyword>
<gene>
    <name evidence="12" type="ORF">ERUC_LOCUS29669</name>
</gene>
<dbReference type="InterPro" id="IPR006456">
    <property type="entry name" value="ZF_HD_homeobox_Cys/His_dimer"/>
</dbReference>
<feature type="domain" description="ZF-HD dimerization-type" evidence="11">
    <location>
        <begin position="31"/>
        <end position="82"/>
    </location>
</feature>
<evidence type="ECO:0000256" key="5">
    <source>
        <dbReference type="ARBA" id="ARBA00023015"/>
    </source>
</evidence>
<keyword evidence="13" id="KW-1185">Reference proteome</keyword>
<dbReference type="AlphaFoldDB" id="A0ABC8L2V4"/>
<evidence type="ECO:0000256" key="4">
    <source>
        <dbReference type="ARBA" id="ARBA00022833"/>
    </source>
</evidence>
<dbReference type="GO" id="GO:0005634">
    <property type="term" value="C:nucleus"/>
    <property type="evidence" value="ECO:0007669"/>
    <property type="project" value="UniProtKB-SubCell"/>
</dbReference>
<evidence type="ECO:0000256" key="6">
    <source>
        <dbReference type="ARBA" id="ARBA00023125"/>
    </source>
</evidence>
<name>A0ABC8L2V4_ERUVS</name>
<dbReference type="Proteomes" id="UP001642260">
    <property type="component" value="Unassembled WGS sequence"/>
</dbReference>
<keyword evidence="9" id="KW-0539">Nucleus</keyword>
<evidence type="ECO:0000256" key="8">
    <source>
        <dbReference type="ARBA" id="ARBA00023163"/>
    </source>
</evidence>
<feature type="region of interest" description="Disordered" evidence="10">
    <location>
        <begin position="85"/>
        <end position="111"/>
    </location>
</feature>
<keyword evidence="6" id="KW-0238">DNA-binding</keyword>